<feature type="region of interest" description="Disordered" evidence="1">
    <location>
        <begin position="42"/>
        <end position="66"/>
    </location>
</feature>
<evidence type="ECO:0000313" key="2">
    <source>
        <dbReference type="EnsemblPlants" id="OB08G18660.1"/>
    </source>
</evidence>
<name>J3MRY7_ORYBR</name>
<feature type="compositionally biased region" description="Low complexity" evidence="1">
    <location>
        <begin position="55"/>
        <end position="66"/>
    </location>
</feature>
<reference evidence="2" key="2">
    <citation type="submission" date="2013-04" db="UniProtKB">
        <authorList>
            <consortium name="EnsemblPlants"/>
        </authorList>
    </citation>
    <scope>IDENTIFICATION</scope>
</reference>
<keyword evidence="3" id="KW-1185">Reference proteome</keyword>
<dbReference type="Gramene" id="OB08G18660.1">
    <property type="protein sequence ID" value="OB08G18660.1"/>
    <property type="gene ID" value="OB08G18660"/>
</dbReference>
<dbReference type="HOGENOM" id="CLU_2838755_0_0_1"/>
<protein>
    <submittedName>
        <fullName evidence="2">Uncharacterized protein</fullName>
    </submittedName>
</protein>
<accession>J3MRY7</accession>
<evidence type="ECO:0000256" key="1">
    <source>
        <dbReference type="SAM" id="MobiDB-lite"/>
    </source>
</evidence>
<sequence length="66" mass="7529">RRAIDTITLVLQTPNYKSQLCPVGRVATETSKKRHLHLHWGIGQHRSPPTAKLVRTSQQTQSRQSE</sequence>
<proteinExistence type="predicted"/>
<dbReference type="Proteomes" id="UP000006038">
    <property type="component" value="Chromosome 8"/>
</dbReference>
<dbReference type="AlphaFoldDB" id="J3MRY7"/>
<dbReference type="EnsemblPlants" id="OB08G18660.1">
    <property type="protein sequence ID" value="OB08G18660.1"/>
    <property type="gene ID" value="OB08G18660"/>
</dbReference>
<organism evidence="2">
    <name type="scientific">Oryza brachyantha</name>
    <name type="common">malo sina</name>
    <dbReference type="NCBI Taxonomy" id="4533"/>
    <lineage>
        <taxon>Eukaryota</taxon>
        <taxon>Viridiplantae</taxon>
        <taxon>Streptophyta</taxon>
        <taxon>Embryophyta</taxon>
        <taxon>Tracheophyta</taxon>
        <taxon>Spermatophyta</taxon>
        <taxon>Magnoliopsida</taxon>
        <taxon>Liliopsida</taxon>
        <taxon>Poales</taxon>
        <taxon>Poaceae</taxon>
        <taxon>BOP clade</taxon>
        <taxon>Oryzoideae</taxon>
        <taxon>Oryzeae</taxon>
        <taxon>Oryzinae</taxon>
        <taxon>Oryza</taxon>
    </lineage>
</organism>
<reference evidence="2" key="1">
    <citation type="journal article" date="2013" name="Nat. Commun.">
        <title>Whole-genome sequencing of Oryza brachyantha reveals mechanisms underlying Oryza genome evolution.</title>
        <authorList>
            <person name="Chen J."/>
            <person name="Huang Q."/>
            <person name="Gao D."/>
            <person name="Wang J."/>
            <person name="Lang Y."/>
            <person name="Liu T."/>
            <person name="Li B."/>
            <person name="Bai Z."/>
            <person name="Luis Goicoechea J."/>
            <person name="Liang C."/>
            <person name="Chen C."/>
            <person name="Zhang W."/>
            <person name="Sun S."/>
            <person name="Liao Y."/>
            <person name="Zhang X."/>
            <person name="Yang L."/>
            <person name="Song C."/>
            <person name="Wang M."/>
            <person name="Shi J."/>
            <person name="Liu G."/>
            <person name="Liu J."/>
            <person name="Zhou H."/>
            <person name="Zhou W."/>
            <person name="Yu Q."/>
            <person name="An N."/>
            <person name="Chen Y."/>
            <person name="Cai Q."/>
            <person name="Wang B."/>
            <person name="Liu B."/>
            <person name="Min J."/>
            <person name="Huang Y."/>
            <person name="Wu H."/>
            <person name="Li Z."/>
            <person name="Zhang Y."/>
            <person name="Yin Y."/>
            <person name="Song W."/>
            <person name="Jiang J."/>
            <person name="Jackson S.A."/>
            <person name="Wing R.A."/>
            <person name="Wang J."/>
            <person name="Chen M."/>
        </authorList>
    </citation>
    <scope>NUCLEOTIDE SEQUENCE [LARGE SCALE GENOMIC DNA]</scope>
    <source>
        <strain evidence="2">cv. IRGC 101232</strain>
    </source>
</reference>
<evidence type="ECO:0000313" key="3">
    <source>
        <dbReference type="Proteomes" id="UP000006038"/>
    </source>
</evidence>